<comment type="caution">
    <text evidence="1">The sequence shown here is derived from an EMBL/GenBank/DDBJ whole genome shotgun (WGS) entry which is preliminary data.</text>
</comment>
<organism evidence="1 2">
    <name type="scientific">Dreissena polymorpha</name>
    <name type="common">Zebra mussel</name>
    <name type="synonym">Mytilus polymorpha</name>
    <dbReference type="NCBI Taxonomy" id="45954"/>
    <lineage>
        <taxon>Eukaryota</taxon>
        <taxon>Metazoa</taxon>
        <taxon>Spiralia</taxon>
        <taxon>Lophotrochozoa</taxon>
        <taxon>Mollusca</taxon>
        <taxon>Bivalvia</taxon>
        <taxon>Autobranchia</taxon>
        <taxon>Heteroconchia</taxon>
        <taxon>Euheterodonta</taxon>
        <taxon>Imparidentia</taxon>
        <taxon>Neoheterodontei</taxon>
        <taxon>Myida</taxon>
        <taxon>Dreissenoidea</taxon>
        <taxon>Dreissenidae</taxon>
        <taxon>Dreissena</taxon>
    </lineage>
</organism>
<keyword evidence="2" id="KW-1185">Reference proteome</keyword>
<gene>
    <name evidence="1" type="ORF">DPMN_124991</name>
</gene>
<reference evidence="1" key="2">
    <citation type="submission" date="2020-11" db="EMBL/GenBank/DDBJ databases">
        <authorList>
            <person name="McCartney M.A."/>
            <person name="Auch B."/>
            <person name="Kono T."/>
            <person name="Mallez S."/>
            <person name="Becker A."/>
            <person name="Gohl D.M."/>
            <person name="Silverstein K.A.T."/>
            <person name="Koren S."/>
            <person name="Bechman K.B."/>
            <person name="Herman A."/>
            <person name="Abrahante J.E."/>
            <person name="Garbe J."/>
        </authorList>
    </citation>
    <scope>NUCLEOTIDE SEQUENCE</scope>
    <source>
        <strain evidence="1">Duluth1</strain>
        <tissue evidence="1">Whole animal</tissue>
    </source>
</reference>
<accession>A0A9D4JWP6</accession>
<proteinExistence type="predicted"/>
<dbReference type="Proteomes" id="UP000828390">
    <property type="component" value="Unassembled WGS sequence"/>
</dbReference>
<evidence type="ECO:0000313" key="1">
    <source>
        <dbReference type="EMBL" id="KAH3823192.1"/>
    </source>
</evidence>
<dbReference type="EMBL" id="JAIWYP010000005">
    <property type="protein sequence ID" value="KAH3823192.1"/>
    <property type="molecule type" value="Genomic_DNA"/>
</dbReference>
<sequence length="73" mass="8500">MWLSCNIDRLLRYTDTLHRRTFLTSNHGRLQNGLNYVCKDNSWINLQSTKKVGINIIFTVSVLDTEIIGWQSS</sequence>
<name>A0A9D4JWP6_DREPO</name>
<evidence type="ECO:0000313" key="2">
    <source>
        <dbReference type="Proteomes" id="UP000828390"/>
    </source>
</evidence>
<reference evidence="1" key="1">
    <citation type="journal article" date="2019" name="bioRxiv">
        <title>The Genome of the Zebra Mussel, Dreissena polymorpha: A Resource for Invasive Species Research.</title>
        <authorList>
            <person name="McCartney M.A."/>
            <person name="Auch B."/>
            <person name="Kono T."/>
            <person name="Mallez S."/>
            <person name="Zhang Y."/>
            <person name="Obille A."/>
            <person name="Becker A."/>
            <person name="Abrahante J.E."/>
            <person name="Garbe J."/>
            <person name="Badalamenti J.P."/>
            <person name="Herman A."/>
            <person name="Mangelson H."/>
            <person name="Liachko I."/>
            <person name="Sullivan S."/>
            <person name="Sone E.D."/>
            <person name="Koren S."/>
            <person name="Silverstein K.A.T."/>
            <person name="Beckman K.B."/>
            <person name="Gohl D.M."/>
        </authorList>
    </citation>
    <scope>NUCLEOTIDE SEQUENCE</scope>
    <source>
        <strain evidence="1">Duluth1</strain>
        <tissue evidence="1">Whole animal</tissue>
    </source>
</reference>
<dbReference type="AlphaFoldDB" id="A0A9D4JWP6"/>
<protein>
    <submittedName>
        <fullName evidence="1">Uncharacterized protein</fullName>
    </submittedName>
</protein>